<protein>
    <recommendedName>
        <fullName evidence="3">GNAT family N-acetyltransferase</fullName>
    </recommendedName>
</protein>
<comment type="caution">
    <text evidence="1">The sequence shown here is derived from an EMBL/GenBank/DDBJ whole genome shotgun (WGS) entry which is preliminary data.</text>
</comment>
<organism evidence="1 2">
    <name type="scientific">Paraconexibacter algicola</name>
    <dbReference type="NCBI Taxonomy" id="2133960"/>
    <lineage>
        <taxon>Bacteria</taxon>
        <taxon>Bacillati</taxon>
        <taxon>Actinomycetota</taxon>
        <taxon>Thermoleophilia</taxon>
        <taxon>Solirubrobacterales</taxon>
        <taxon>Paraconexibacteraceae</taxon>
        <taxon>Paraconexibacter</taxon>
    </lineage>
</organism>
<dbReference type="Gene3D" id="3.40.630.30">
    <property type="match status" value="1"/>
</dbReference>
<dbReference type="EMBL" id="PYYB01000001">
    <property type="protein sequence ID" value="PTL60783.1"/>
    <property type="molecule type" value="Genomic_DNA"/>
</dbReference>
<keyword evidence="2" id="KW-1185">Reference proteome</keyword>
<accession>A0A2T4UNG7</accession>
<sequence>MVHRARACRHRAHARASAAAAARAPQRPWRQAVSDLEATAELLAATFPESGVGDVSYLRWLYREAPDGPVIETNLDDALGRAAHYALVPVPLTVDGAPVAGAVSLNTAVHHRARGGGVFTRLAQDTLGLAVDRGVELVVGVANANSTPGFTRRLDFTSLGPLPARVHLPTGPGRGVSGTRVDQALLADPALREELARRLAVAPRGSGITRRWTVDALLWRLARPGARYSLHRLPGVLAVSTVQRTHGVPVAVVLKVLADDLLSPREARRLVNGICRHHRAPLGLHVGVAPALPLRNLRLPDRLRPSPLNFIVRALPDGTIAPASLGTFELLDFDAY</sequence>
<dbReference type="InterPro" id="IPR016181">
    <property type="entry name" value="Acyl_CoA_acyltransferase"/>
</dbReference>
<dbReference type="Pfam" id="PF13527">
    <property type="entry name" value="Acetyltransf_9"/>
    <property type="match status" value="1"/>
</dbReference>
<dbReference type="Proteomes" id="UP000240739">
    <property type="component" value="Unassembled WGS sequence"/>
</dbReference>
<evidence type="ECO:0000313" key="1">
    <source>
        <dbReference type="EMBL" id="PTL60783.1"/>
    </source>
</evidence>
<evidence type="ECO:0008006" key="3">
    <source>
        <dbReference type="Google" id="ProtNLM"/>
    </source>
</evidence>
<evidence type="ECO:0000313" key="2">
    <source>
        <dbReference type="Proteomes" id="UP000240739"/>
    </source>
</evidence>
<proteinExistence type="predicted"/>
<dbReference type="SUPFAM" id="SSF55729">
    <property type="entry name" value="Acyl-CoA N-acyltransferases (Nat)"/>
    <property type="match status" value="1"/>
</dbReference>
<dbReference type="AlphaFoldDB" id="A0A2T4UNG7"/>
<gene>
    <name evidence="1" type="ORF">C7Y72_09740</name>
</gene>
<name>A0A2T4UNG7_9ACTN</name>
<reference evidence="1 2" key="1">
    <citation type="submission" date="2018-03" db="EMBL/GenBank/DDBJ databases">
        <title>Aquarubrobacter algicola gen. nov., sp. nov., a novel actinobacterium isolated from shallow eutrophic lake during the end of cyanobacterial harmful algal blooms.</title>
        <authorList>
            <person name="Chun S.J."/>
        </authorList>
    </citation>
    <scope>NUCLEOTIDE SEQUENCE [LARGE SCALE GENOMIC DNA]</scope>
    <source>
        <strain evidence="1 2">Seoho-28</strain>
    </source>
</reference>